<dbReference type="EMBL" id="PKUR01000003">
    <property type="protein sequence ID" value="PLW85230.1"/>
    <property type="molecule type" value="Genomic_DNA"/>
</dbReference>
<dbReference type="AlphaFoldDB" id="A0AAP8SM59"/>
<name>A0AAP8SM59_9GAMM</name>
<sequence>MSSDHTRRRFIAGAVCPRCGAMDKIVVDMDSNQRECVACDFSEARPEAPPSPSELPTRVSRAAARRVETPAQVVTLVDPAKTDD</sequence>
<dbReference type="RefSeq" id="WP_082849995.1">
    <property type="nucleotide sequence ID" value="NZ_BMYL01000010.1"/>
</dbReference>
<accession>A0AAP8SM59</accession>
<dbReference type="Pfam" id="PF09526">
    <property type="entry name" value="DUF2387"/>
    <property type="match status" value="1"/>
</dbReference>
<reference evidence="1 2" key="1">
    <citation type="submission" date="2018-01" db="EMBL/GenBank/DDBJ databases">
        <title>The draft genome sequence of Halioglobus japonicus S1-36.</title>
        <authorList>
            <person name="Du Z.-J."/>
            <person name="Shi M.-J."/>
        </authorList>
    </citation>
    <scope>NUCLEOTIDE SEQUENCE [LARGE SCALE GENOMIC DNA]</scope>
    <source>
        <strain evidence="1 2">S1-36</strain>
    </source>
</reference>
<protein>
    <submittedName>
        <fullName evidence="1">Uncharacterized protein</fullName>
    </submittedName>
</protein>
<dbReference type="KEGG" id="hja:BST95_02755"/>
<dbReference type="Proteomes" id="UP000235162">
    <property type="component" value="Unassembled WGS sequence"/>
</dbReference>
<evidence type="ECO:0000313" key="1">
    <source>
        <dbReference type="EMBL" id="PLW85230.1"/>
    </source>
</evidence>
<evidence type="ECO:0000313" key="2">
    <source>
        <dbReference type="Proteomes" id="UP000235162"/>
    </source>
</evidence>
<proteinExistence type="predicted"/>
<organism evidence="1 2">
    <name type="scientific">Halioglobus japonicus</name>
    <dbReference type="NCBI Taxonomy" id="930805"/>
    <lineage>
        <taxon>Bacteria</taxon>
        <taxon>Pseudomonadati</taxon>
        <taxon>Pseudomonadota</taxon>
        <taxon>Gammaproteobacteria</taxon>
        <taxon>Cellvibrionales</taxon>
        <taxon>Halieaceae</taxon>
        <taxon>Halioglobus</taxon>
    </lineage>
</organism>
<comment type="caution">
    <text evidence="1">The sequence shown here is derived from an EMBL/GenBank/DDBJ whole genome shotgun (WGS) entry which is preliminary data.</text>
</comment>
<gene>
    <name evidence="1" type="ORF">C0029_11330</name>
</gene>
<dbReference type="InterPro" id="IPR012658">
    <property type="entry name" value="YheV"/>
</dbReference>
<keyword evidence="2" id="KW-1185">Reference proteome</keyword>